<evidence type="ECO:0000313" key="18">
    <source>
        <dbReference type="Proteomes" id="UP000590564"/>
    </source>
</evidence>
<dbReference type="InterPro" id="IPR020588">
    <property type="entry name" value="RecA_ATP-bd"/>
</dbReference>
<comment type="function">
    <text evidence="8 9 10">Involved in DNA repair and in homologous recombination. Binds and assemble on single-stranded DNA to form a nucleoprotein filament. Hydrolyzes ATP in a ssDNA-dependent manner and promotes DNA strand exchange between homologous DNA molecules.</text>
</comment>
<evidence type="ECO:0000313" key="15">
    <source>
        <dbReference type="EMBL" id="MBB6496490.1"/>
    </source>
</evidence>
<name>A0A2L1CCC9_METMI</name>
<dbReference type="Pfam" id="PF14520">
    <property type="entry name" value="HHH_5"/>
    <property type="match status" value="1"/>
</dbReference>
<dbReference type="InterPro" id="IPR027417">
    <property type="entry name" value="P-loop_NTPase"/>
</dbReference>
<dbReference type="SUPFAM" id="SSF52540">
    <property type="entry name" value="P-loop containing nucleoside triphosphate hydrolases"/>
    <property type="match status" value="1"/>
</dbReference>
<sequence length="322" mass="35164">MADVLTELPGVGPSTADKLIEGGYLDFMKIATATIGELTDIEGISEKAAAKMIMAARDLCDLGFKSGVELLKQRQSVWRLSTGSTELDTVLAGGIESQSVTEFAGMFGSGKTQIMHQTCVNLQMREKIFADLEGVVEEELEAPKAVYIDTEGTFRPERVVQMAEGAGIDGQTVLDNTFVARAYNSDMQMLFAEKIEDLIKGGNNIKLVIIDSLTSTFRNEFTGRGKLAERQQKLGRHMATLNKLADLYNCIVLVTNQVAAKPDAYFGVAEQAIGGHVVGHAATFRFFLRKSKGDKRVAKLYDSPHLPDSEAVFRITEKGIQD</sequence>
<protein>
    <recommendedName>
        <fullName evidence="2 9">DNA repair and recombination protein RadA</fullName>
    </recommendedName>
</protein>
<evidence type="ECO:0000259" key="12">
    <source>
        <dbReference type="PROSITE" id="PS50163"/>
    </source>
</evidence>
<evidence type="ECO:0000256" key="1">
    <source>
        <dbReference type="ARBA" id="ARBA00008050"/>
    </source>
</evidence>
<dbReference type="Proteomes" id="UP000567099">
    <property type="component" value="Unassembled WGS sequence"/>
</dbReference>
<dbReference type="PIRSF" id="PIRSF005856">
    <property type="entry name" value="Rad51"/>
    <property type="match status" value="1"/>
</dbReference>
<evidence type="ECO:0000256" key="7">
    <source>
        <dbReference type="ARBA" id="ARBA00023172"/>
    </source>
</evidence>
<reference evidence="13" key="2">
    <citation type="submission" date="2018-02" db="EMBL/GenBank/DDBJ databases">
        <title>Complete genome sequence of the Methanococcus maripaludis type strain JJ (DSM 2067), a model for selenoprotein synthesis in Archaea.</title>
        <authorList>
            <person name="Poehlein A."/>
            <person name="Heym D."/>
            <person name="Quitzke V."/>
            <person name="Fersch J."/>
            <person name="Daniel R."/>
            <person name="Rother M."/>
        </authorList>
    </citation>
    <scope>NUCLEOTIDE SEQUENCE [LARGE SCALE GENOMIC DNA]</scope>
    <source>
        <strain evidence="13">DSM 2067</strain>
    </source>
</reference>
<dbReference type="SMART" id="SM00278">
    <property type="entry name" value="HhH1"/>
    <property type="match status" value="2"/>
</dbReference>
<keyword evidence="3 9" id="KW-0547">Nucleotide-binding</keyword>
<evidence type="ECO:0000256" key="9">
    <source>
        <dbReference type="HAMAP-Rule" id="MF_00348"/>
    </source>
</evidence>
<evidence type="ECO:0000256" key="5">
    <source>
        <dbReference type="ARBA" id="ARBA00022840"/>
    </source>
</evidence>
<dbReference type="FunFam" id="3.40.50.300:FF:002052">
    <property type="entry name" value="DNA repair protein RAD51 homolog"/>
    <property type="match status" value="1"/>
</dbReference>
<dbReference type="NCBIfam" id="TIGR02236">
    <property type="entry name" value="recomb_radA"/>
    <property type="match status" value="1"/>
</dbReference>
<dbReference type="Proteomes" id="UP000590564">
    <property type="component" value="Unassembled WGS sequence"/>
</dbReference>
<evidence type="ECO:0000259" key="11">
    <source>
        <dbReference type="PROSITE" id="PS50162"/>
    </source>
</evidence>
<dbReference type="KEGG" id="mmad:MMJJ_16230"/>
<dbReference type="Gene3D" id="1.10.150.20">
    <property type="entry name" value="5' to 3' exonuclease, C-terminal subdomain"/>
    <property type="match status" value="1"/>
</dbReference>
<dbReference type="GO" id="GO:0006281">
    <property type="term" value="P:DNA repair"/>
    <property type="evidence" value="ECO:0007669"/>
    <property type="project" value="UniProtKB-UniRule"/>
</dbReference>
<dbReference type="GO" id="GO:0006310">
    <property type="term" value="P:DNA recombination"/>
    <property type="evidence" value="ECO:0007669"/>
    <property type="project" value="UniProtKB-UniRule"/>
</dbReference>
<dbReference type="GeneID" id="36102707"/>
<evidence type="ECO:0000256" key="3">
    <source>
        <dbReference type="ARBA" id="ARBA00022741"/>
    </source>
</evidence>
<keyword evidence="4 9" id="KW-0227">DNA damage</keyword>
<comment type="similarity">
    <text evidence="1 9 10">Belongs to the eukaryotic RecA-like protein family.</text>
</comment>
<dbReference type="PANTHER" id="PTHR22942:SF30">
    <property type="entry name" value="MEIOTIC RECOMBINATION PROTEIN DMC1_LIM15 HOMOLOG"/>
    <property type="match status" value="1"/>
</dbReference>
<keyword evidence="6 9" id="KW-0238">DNA-binding</keyword>
<proteinExistence type="inferred from homology"/>
<keyword evidence="5 9" id="KW-0067">ATP-binding</keyword>
<reference evidence="14 17" key="3">
    <citation type="submission" date="2020-07" db="EMBL/GenBank/DDBJ databases">
        <title>Genomic Encyclopedia of Type Strains, Phase IV (KMG-V): Genome sequencing to study the core and pangenomes of soil and plant-associated prokaryotes.</title>
        <authorList>
            <person name="Whitman W."/>
        </authorList>
    </citation>
    <scope>NUCLEOTIDE SEQUENCE [LARGE SCALE GENOMIC DNA]</scope>
    <source>
        <strain evidence="14 17">C13</strain>
        <strain evidence="15 18">D1</strain>
    </source>
</reference>
<dbReference type="CDD" id="cd19515">
    <property type="entry name" value="archRadA"/>
    <property type="match status" value="1"/>
</dbReference>
<dbReference type="Proteomes" id="UP000239462">
    <property type="component" value="Chromosome"/>
</dbReference>
<dbReference type="InterPro" id="IPR013632">
    <property type="entry name" value="Rad51_C"/>
</dbReference>
<dbReference type="InterPro" id="IPR003593">
    <property type="entry name" value="AAA+_ATPase"/>
</dbReference>
<evidence type="ECO:0000256" key="8">
    <source>
        <dbReference type="ARBA" id="ARBA00025684"/>
    </source>
</evidence>
<dbReference type="PROSITE" id="PS50162">
    <property type="entry name" value="RECA_2"/>
    <property type="match status" value="1"/>
</dbReference>
<evidence type="ECO:0000256" key="10">
    <source>
        <dbReference type="PIRNR" id="PIRNR005856"/>
    </source>
</evidence>
<dbReference type="EMBL" id="JACDUO010000001">
    <property type="protein sequence ID" value="MBA2863506.1"/>
    <property type="molecule type" value="Genomic_DNA"/>
</dbReference>
<dbReference type="Pfam" id="PF08423">
    <property type="entry name" value="Rad51"/>
    <property type="match status" value="1"/>
</dbReference>
<feature type="binding site" evidence="9">
    <location>
        <begin position="105"/>
        <end position="112"/>
    </location>
    <ligand>
        <name>ATP</name>
        <dbReference type="ChEBI" id="CHEBI:30616"/>
    </ligand>
</feature>
<dbReference type="SMR" id="A0A2L1CCC9"/>
<dbReference type="HAMAP" id="MF_00348">
    <property type="entry name" value="RadA_arch"/>
    <property type="match status" value="1"/>
</dbReference>
<dbReference type="RefSeq" id="WP_104838374.1">
    <property type="nucleotide sequence ID" value="NZ_CP026606.1"/>
</dbReference>
<dbReference type="EMBL" id="CP026606">
    <property type="protein sequence ID" value="AVB76994.1"/>
    <property type="molecule type" value="Genomic_DNA"/>
</dbReference>
<evidence type="ECO:0000313" key="16">
    <source>
        <dbReference type="Proteomes" id="UP000239462"/>
    </source>
</evidence>
<dbReference type="GO" id="GO:0003684">
    <property type="term" value="F:damaged DNA binding"/>
    <property type="evidence" value="ECO:0007669"/>
    <property type="project" value="UniProtKB-UniRule"/>
</dbReference>
<evidence type="ECO:0000313" key="14">
    <source>
        <dbReference type="EMBL" id="MBA2863506.1"/>
    </source>
</evidence>
<evidence type="ECO:0000256" key="2">
    <source>
        <dbReference type="ARBA" id="ARBA00018144"/>
    </source>
</evidence>
<dbReference type="SMART" id="SM00382">
    <property type="entry name" value="AAA"/>
    <property type="match status" value="1"/>
</dbReference>
<dbReference type="SUPFAM" id="SSF47794">
    <property type="entry name" value="Rad51 N-terminal domain-like"/>
    <property type="match status" value="1"/>
</dbReference>
<dbReference type="Gene3D" id="3.40.50.300">
    <property type="entry name" value="P-loop containing nucleotide triphosphate hydrolases"/>
    <property type="match status" value="1"/>
</dbReference>
<dbReference type="InterPro" id="IPR020587">
    <property type="entry name" value="RecA_monomer-monomer_interface"/>
</dbReference>
<gene>
    <name evidence="9" type="primary">radA</name>
    <name evidence="14" type="ORF">HNP94_000506</name>
    <name evidence="15" type="ORF">HNP96_000511</name>
    <name evidence="13" type="ORF">MMJJ_16230</name>
</gene>
<evidence type="ECO:0000313" key="17">
    <source>
        <dbReference type="Proteomes" id="UP000567099"/>
    </source>
</evidence>
<dbReference type="AlphaFoldDB" id="A0A2L1CCC9"/>
<dbReference type="GO" id="GO:0140664">
    <property type="term" value="F:ATP-dependent DNA damage sensor activity"/>
    <property type="evidence" value="ECO:0007669"/>
    <property type="project" value="InterPro"/>
</dbReference>
<dbReference type="InterPro" id="IPR011938">
    <property type="entry name" value="DNA_recomb/repair_RadA"/>
</dbReference>
<dbReference type="InterPro" id="IPR003583">
    <property type="entry name" value="Hlx-hairpin-Hlx_DNA-bd_motif"/>
</dbReference>
<evidence type="ECO:0000256" key="6">
    <source>
        <dbReference type="ARBA" id="ARBA00023125"/>
    </source>
</evidence>
<dbReference type="EMBL" id="JACHED010000001">
    <property type="protein sequence ID" value="MBB6496490.1"/>
    <property type="molecule type" value="Genomic_DNA"/>
</dbReference>
<organism evidence="13 16">
    <name type="scientific">Methanococcus maripaludis</name>
    <name type="common">Methanococcus deltae</name>
    <dbReference type="NCBI Taxonomy" id="39152"/>
    <lineage>
        <taxon>Archaea</taxon>
        <taxon>Methanobacteriati</taxon>
        <taxon>Methanobacteriota</taxon>
        <taxon>Methanomada group</taxon>
        <taxon>Methanococci</taxon>
        <taxon>Methanococcales</taxon>
        <taxon>Methanococcaceae</taxon>
        <taxon>Methanococcus</taxon>
    </lineage>
</organism>
<feature type="domain" description="RecA family profile 1" evidence="11">
    <location>
        <begin position="76"/>
        <end position="258"/>
    </location>
</feature>
<dbReference type="InterPro" id="IPR016467">
    <property type="entry name" value="DNA_recomb/repair_RecA-like"/>
</dbReference>
<dbReference type="NCBIfam" id="NF003301">
    <property type="entry name" value="PRK04301.1"/>
    <property type="match status" value="1"/>
</dbReference>
<accession>A0A2L1CCC9</accession>
<feature type="domain" description="RecA family profile 2" evidence="12">
    <location>
        <begin position="263"/>
        <end position="322"/>
    </location>
</feature>
<dbReference type="PANTHER" id="PTHR22942">
    <property type="entry name" value="RECA/RAD51/RADA DNA STRAND-PAIRING FAMILY MEMBER"/>
    <property type="match status" value="1"/>
</dbReference>
<reference evidence="16" key="1">
    <citation type="journal article" date="2018" name="Genome Announc.">
        <title>Complete Genome Sequence of the Methanococcus maripaludis Type Strain JJ (DSM 2067), a Model for Selenoprotein Synthesis in Archaea.</title>
        <authorList>
            <person name="Poehlein A."/>
            <person name="Heym D."/>
            <person name="Quitzke V."/>
            <person name="Fersch J."/>
            <person name="Daniel R."/>
            <person name="Rother M."/>
        </authorList>
    </citation>
    <scope>NUCLEOTIDE SEQUENCE [LARGE SCALE GENOMIC DNA]</scope>
    <source>
        <strain evidence="16">DSM 2067</strain>
    </source>
</reference>
<evidence type="ECO:0000256" key="4">
    <source>
        <dbReference type="ARBA" id="ARBA00022763"/>
    </source>
</evidence>
<evidence type="ECO:0000313" key="13">
    <source>
        <dbReference type="EMBL" id="AVB76994.1"/>
    </source>
</evidence>
<keyword evidence="7 9" id="KW-0233">DNA recombination</keyword>
<dbReference type="GO" id="GO:0005524">
    <property type="term" value="F:ATP binding"/>
    <property type="evidence" value="ECO:0007669"/>
    <property type="project" value="UniProtKB-UniRule"/>
</dbReference>
<dbReference type="PROSITE" id="PS50163">
    <property type="entry name" value="RECA_3"/>
    <property type="match status" value="1"/>
</dbReference>
<dbReference type="InterPro" id="IPR010995">
    <property type="entry name" value="DNA_repair_Rad51/TF_NusA_a-hlx"/>
</dbReference>